<proteinExistence type="predicted"/>
<evidence type="ECO:0000256" key="1">
    <source>
        <dbReference type="SAM" id="MobiDB-lite"/>
    </source>
</evidence>
<feature type="compositionally biased region" description="Basic and acidic residues" evidence="1">
    <location>
        <begin position="244"/>
        <end position="256"/>
    </location>
</feature>
<gene>
    <name evidence="2" type="ORF">DFP72DRAFT_851718</name>
</gene>
<accession>A0A8H6M200</accession>
<dbReference type="Proteomes" id="UP000521943">
    <property type="component" value="Unassembled WGS sequence"/>
</dbReference>
<keyword evidence="3" id="KW-1185">Reference proteome</keyword>
<feature type="region of interest" description="Disordered" evidence="1">
    <location>
        <begin position="210"/>
        <end position="262"/>
    </location>
</feature>
<dbReference type="AlphaFoldDB" id="A0A8H6M200"/>
<dbReference type="EMBL" id="JACGCI010000057">
    <property type="protein sequence ID" value="KAF6750334.1"/>
    <property type="molecule type" value="Genomic_DNA"/>
</dbReference>
<dbReference type="OrthoDB" id="10391799at2759"/>
<feature type="region of interest" description="Disordered" evidence="1">
    <location>
        <begin position="21"/>
        <end position="99"/>
    </location>
</feature>
<organism evidence="2 3">
    <name type="scientific">Ephemerocybe angulata</name>
    <dbReference type="NCBI Taxonomy" id="980116"/>
    <lineage>
        <taxon>Eukaryota</taxon>
        <taxon>Fungi</taxon>
        <taxon>Dikarya</taxon>
        <taxon>Basidiomycota</taxon>
        <taxon>Agaricomycotina</taxon>
        <taxon>Agaricomycetes</taxon>
        <taxon>Agaricomycetidae</taxon>
        <taxon>Agaricales</taxon>
        <taxon>Agaricineae</taxon>
        <taxon>Psathyrellaceae</taxon>
        <taxon>Ephemerocybe</taxon>
    </lineage>
</organism>
<sequence length="262" mass="28394">MDFLRELELAERRDEQDRIAKLEAAKAKREAQGGSAEGATASADTMGMTTRRSYSWLPLKSDPSIRFSQPRRTTSSRNRDTATCPKPSEDDARSTQEAAHHLAGILRAAEIEQEQKQSSFDEEKRRALALAQLSGTKRHNFEWQSAGTATPKRRKIQVAEAVPETVESLLPGIVAIIGARTSKSTAMESEAIAVKIDADLSPEAAVVKADAPLSEEDVKSDLERPISPMPMKNGVSVDTAGIEVKPKGKGKAEEGRCPPSSS</sequence>
<name>A0A8H6M200_9AGAR</name>
<comment type="caution">
    <text evidence="2">The sequence shown here is derived from an EMBL/GenBank/DDBJ whole genome shotgun (WGS) entry which is preliminary data.</text>
</comment>
<evidence type="ECO:0000313" key="3">
    <source>
        <dbReference type="Proteomes" id="UP000521943"/>
    </source>
</evidence>
<reference evidence="2 3" key="1">
    <citation type="submission" date="2020-07" db="EMBL/GenBank/DDBJ databases">
        <title>Comparative genomics of pyrophilous fungi reveals a link between fire events and developmental genes.</title>
        <authorList>
            <consortium name="DOE Joint Genome Institute"/>
            <person name="Steindorff A.S."/>
            <person name="Carver A."/>
            <person name="Calhoun S."/>
            <person name="Stillman K."/>
            <person name="Liu H."/>
            <person name="Lipzen A."/>
            <person name="Pangilinan J."/>
            <person name="Labutti K."/>
            <person name="Bruns T.D."/>
            <person name="Grigoriev I.V."/>
        </authorList>
    </citation>
    <scope>NUCLEOTIDE SEQUENCE [LARGE SCALE GENOMIC DNA]</scope>
    <source>
        <strain evidence="2 3">CBS 144469</strain>
    </source>
</reference>
<protein>
    <submittedName>
        <fullName evidence="2">Uncharacterized protein</fullName>
    </submittedName>
</protein>
<evidence type="ECO:0000313" key="2">
    <source>
        <dbReference type="EMBL" id="KAF6750334.1"/>
    </source>
</evidence>
<feature type="compositionally biased region" description="Basic and acidic residues" evidence="1">
    <location>
        <begin position="21"/>
        <end position="31"/>
    </location>
</feature>
<feature type="compositionally biased region" description="Basic and acidic residues" evidence="1">
    <location>
        <begin position="87"/>
        <end position="99"/>
    </location>
</feature>
<feature type="compositionally biased region" description="Polar residues" evidence="1">
    <location>
        <begin position="66"/>
        <end position="76"/>
    </location>
</feature>